<keyword evidence="5" id="KW-0067">ATP-binding</keyword>
<dbReference type="PANTHER" id="PTHR43065:SF10">
    <property type="entry name" value="PEROXIDE STRESS-ACTIVATED HISTIDINE KINASE MAK3"/>
    <property type="match status" value="1"/>
</dbReference>
<evidence type="ECO:0000256" key="4">
    <source>
        <dbReference type="ARBA" id="ARBA00022777"/>
    </source>
</evidence>
<dbReference type="SMART" id="SM00387">
    <property type="entry name" value="HATPase_c"/>
    <property type="match status" value="1"/>
</dbReference>
<dbReference type="Pfam" id="PF00512">
    <property type="entry name" value="HisKA"/>
    <property type="match status" value="1"/>
</dbReference>
<evidence type="ECO:0000256" key="3">
    <source>
        <dbReference type="ARBA" id="ARBA00022741"/>
    </source>
</evidence>
<organism evidence="8">
    <name type="scientific">hydrothermal vent metagenome</name>
    <dbReference type="NCBI Taxonomy" id="652676"/>
    <lineage>
        <taxon>unclassified sequences</taxon>
        <taxon>metagenomes</taxon>
        <taxon>ecological metagenomes</taxon>
    </lineage>
</organism>
<dbReference type="InterPro" id="IPR036890">
    <property type="entry name" value="HATPase_C_sf"/>
</dbReference>
<dbReference type="SUPFAM" id="SSF55874">
    <property type="entry name" value="ATPase domain of HSP90 chaperone/DNA topoisomerase II/histidine kinase"/>
    <property type="match status" value="1"/>
</dbReference>
<dbReference type="InterPro" id="IPR036097">
    <property type="entry name" value="HisK_dim/P_sf"/>
</dbReference>
<dbReference type="SUPFAM" id="SSF55785">
    <property type="entry name" value="PYP-like sensor domain (PAS domain)"/>
    <property type="match status" value="1"/>
</dbReference>
<proteinExistence type="predicted"/>
<keyword evidence="3" id="KW-0547">Nucleotide-binding</keyword>
<dbReference type="InterPro" id="IPR005467">
    <property type="entry name" value="His_kinase_dom"/>
</dbReference>
<dbReference type="Gene3D" id="1.10.287.130">
    <property type="match status" value="1"/>
</dbReference>
<dbReference type="EMBL" id="UOGC01000164">
    <property type="protein sequence ID" value="VAX24348.1"/>
    <property type="molecule type" value="Genomic_DNA"/>
</dbReference>
<name>A0A3B1CK77_9ZZZZ</name>
<gene>
    <name evidence="8" type="ORF">MNBD_NITROSPINAE01-138</name>
</gene>
<evidence type="ECO:0000256" key="2">
    <source>
        <dbReference type="ARBA" id="ARBA00022679"/>
    </source>
</evidence>
<dbReference type="InterPro" id="IPR003594">
    <property type="entry name" value="HATPase_dom"/>
</dbReference>
<evidence type="ECO:0000313" key="8">
    <source>
        <dbReference type="EMBL" id="VAX24348.1"/>
    </source>
</evidence>
<evidence type="ECO:0000259" key="7">
    <source>
        <dbReference type="PROSITE" id="PS50109"/>
    </source>
</evidence>
<evidence type="ECO:0000256" key="6">
    <source>
        <dbReference type="ARBA" id="ARBA00023012"/>
    </source>
</evidence>
<dbReference type="Pfam" id="PF02518">
    <property type="entry name" value="HATPase_c"/>
    <property type="match status" value="1"/>
</dbReference>
<dbReference type="SMART" id="SM00388">
    <property type="entry name" value="HisKA"/>
    <property type="match status" value="1"/>
</dbReference>
<dbReference type="SUPFAM" id="SSF47384">
    <property type="entry name" value="Homodimeric domain of signal transducing histidine kinase"/>
    <property type="match status" value="1"/>
</dbReference>
<accession>A0A3B1CK77</accession>
<dbReference type="CDD" id="cd00082">
    <property type="entry name" value="HisKA"/>
    <property type="match status" value="1"/>
</dbReference>
<dbReference type="InterPro" id="IPR003661">
    <property type="entry name" value="HisK_dim/P_dom"/>
</dbReference>
<evidence type="ECO:0000256" key="1">
    <source>
        <dbReference type="ARBA" id="ARBA00022553"/>
    </source>
</evidence>
<reference evidence="8" key="1">
    <citation type="submission" date="2018-06" db="EMBL/GenBank/DDBJ databases">
        <authorList>
            <person name="Zhirakovskaya E."/>
        </authorList>
    </citation>
    <scope>NUCLEOTIDE SEQUENCE</scope>
</reference>
<protein>
    <recommendedName>
        <fullName evidence="7">Histidine kinase domain-containing protein</fullName>
    </recommendedName>
</protein>
<dbReference type="PRINTS" id="PR00344">
    <property type="entry name" value="BCTRLSENSOR"/>
</dbReference>
<dbReference type="GO" id="GO:0005524">
    <property type="term" value="F:ATP binding"/>
    <property type="evidence" value="ECO:0007669"/>
    <property type="project" value="UniProtKB-KW"/>
</dbReference>
<dbReference type="InterPro" id="IPR035965">
    <property type="entry name" value="PAS-like_dom_sf"/>
</dbReference>
<keyword evidence="2" id="KW-0808">Transferase</keyword>
<dbReference type="AlphaFoldDB" id="A0A3B1CK77"/>
<dbReference type="Gene3D" id="3.30.565.10">
    <property type="entry name" value="Histidine kinase-like ATPase, C-terminal domain"/>
    <property type="match status" value="1"/>
</dbReference>
<keyword evidence="1" id="KW-0597">Phosphoprotein</keyword>
<dbReference type="GO" id="GO:0000155">
    <property type="term" value="F:phosphorelay sensor kinase activity"/>
    <property type="evidence" value="ECO:0007669"/>
    <property type="project" value="InterPro"/>
</dbReference>
<evidence type="ECO:0000256" key="5">
    <source>
        <dbReference type="ARBA" id="ARBA00022840"/>
    </source>
</evidence>
<dbReference type="PROSITE" id="PS50109">
    <property type="entry name" value="HIS_KIN"/>
    <property type="match status" value="1"/>
</dbReference>
<keyword evidence="4" id="KW-0418">Kinase</keyword>
<sequence length="383" mass="42392">MISNRSDSEIRELQEAFRLLTRSTNTLEEAYSTLKTQTNRLNLDLEESRNFLLDMVTSLNCGVLVTDLEGKIIMKNPEAIRLNTDNEPLVREWTGSADKTGTSNQLKKQKISWDAPDGKKLAISVSSLRRGVEGGKAGYILIIEDVTEVVRLRKQANRSERLAAIGQVAAGMAHEIRNPLGGMELYASLLGRDLKGDENKLKMVKRISAGIQAVNNVVSNTLLFTREPIPAMREFDMKTILEDIMEFAGYVFDQNHIKVKTRLPKEPILMKGDPDLLRQVILNLIHNSVQAMPGSGEFFISGISVEKNKKPFVEIVTRDTGSGIPDNIRDKVFDPFFTTKDSGSGLGLAIASQITQAHGGYIDLIDTAKKGAGFIICLPRGDF</sequence>
<dbReference type="InterPro" id="IPR004358">
    <property type="entry name" value="Sig_transdc_His_kin-like_C"/>
</dbReference>
<feature type="domain" description="Histidine kinase" evidence="7">
    <location>
        <begin position="171"/>
        <end position="382"/>
    </location>
</feature>
<keyword evidence="6" id="KW-0902">Two-component regulatory system</keyword>
<dbReference type="PANTHER" id="PTHR43065">
    <property type="entry name" value="SENSOR HISTIDINE KINASE"/>
    <property type="match status" value="1"/>
</dbReference>